<evidence type="ECO:0000256" key="1">
    <source>
        <dbReference type="ARBA" id="ARBA00004170"/>
    </source>
</evidence>
<comment type="caution">
    <text evidence="10">The sequence shown here is derived from an EMBL/GenBank/DDBJ whole genome shotgun (WGS) entry which is preliminary data.</text>
</comment>
<dbReference type="InterPro" id="IPR020845">
    <property type="entry name" value="AMP-binding_CS"/>
</dbReference>
<evidence type="ECO:0000313" key="10">
    <source>
        <dbReference type="EMBL" id="MFC4348413.1"/>
    </source>
</evidence>
<comment type="subcellular location">
    <subcellularLocation>
        <location evidence="1">Membrane</location>
        <topology evidence="1">Peripheral membrane protein</topology>
    </subcellularLocation>
</comment>
<feature type="domain" description="AMP-binding enzyme C-terminal" evidence="9">
    <location>
        <begin position="478"/>
        <end position="551"/>
    </location>
</feature>
<feature type="domain" description="AMP-dependent synthetase/ligase" evidence="8">
    <location>
        <begin position="29"/>
        <end position="427"/>
    </location>
</feature>
<dbReference type="Gene3D" id="3.30.300.30">
    <property type="match status" value="1"/>
</dbReference>
<evidence type="ECO:0000256" key="4">
    <source>
        <dbReference type="ARBA" id="ARBA00023136"/>
    </source>
</evidence>
<keyword evidence="4" id="KW-0472">Membrane</keyword>
<dbReference type="Gene3D" id="3.40.50.12780">
    <property type="entry name" value="N-terminal domain of ligase-like"/>
    <property type="match status" value="1"/>
</dbReference>
<evidence type="ECO:0000256" key="2">
    <source>
        <dbReference type="ARBA" id="ARBA00005005"/>
    </source>
</evidence>
<dbReference type="RefSeq" id="WP_082719760.1">
    <property type="nucleotide sequence ID" value="NZ_JBHSCR010000007.1"/>
</dbReference>
<reference evidence="11" key="1">
    <citation type="journal article" date="2019" name="Int. J. Syst. Evol. Microbiol.">
        <title>The Global Catalogue of Microorganisms (GCM) 10K type strain sequencing project: providing services to taxonomists for standard genome sequencing and annotation.</title>
        <authorList>
            <consortium name="The Broad Institute Genomics Platform"/>
            <consortium name="The Broad Institute Genome Sequencing Center for Infectious Disease"/>
            <person name="Wu L."/>
            <person name="Ma J."/>
        </authorList>
    </citation>
    <scope>NUCLEOTIDE SEQUENCE [LARGE SCALE GENOMIC DNA]</scope>
    <source>
        <strain evidence="11">CGMCC 1.15304</strain>
    </source>
</reference>
<dbReference type="Pfam" id="PF00501">
    <property type="entry name" value="AMP-binding"/>
    <property type="match status" value="1"/>
</dbReference>
<evidence type="ECO:0000313" key="11">
    <source>
        <dbReference type="Proteomes" id="UP001595776"/>
    </source>
</evidence>
<dbReference type="PROSITE" id="PS00455">
    <property type="entry name" value="AMP_BINDING"/>
    <property type="match status" value="1"/>
</dbReference>
<evidence type="ECO:0000256" key="7">
    <source>
        <dbReference type="ARBA" id="ARBA00042773"/>
    </source>
</evidence>
<keyword evidence="3" id="KW-0436">Ligase</keyword>
<dbReference type="InterPro" id="IPR000873">
    <property type="entry name" value="AMP-dep_synth/lig_dom"/>
</dbReference>
<keyword evidence="11" id="KW-1185">Reference proteome</keyword>
<dbReference type="InterPro" id="IPR042099">
    <property type="entry name" value="ANL_N_sf"/>
</dbReference>
<dbReference type="InterPro" id="IPR025110">
    <property type="entry name" value="AMP-bd_C"/>
</dbReference>
<dbReference type="CDD" id="cd05936">
    <property type="entry name" value="FC-FACS_FadD_like"/>
    <property type="match status" value="1"/>
</dbReference>
<dbReference type="InterPro" id="IPR050237">
    <property type="entry name" value="ATP-dep_AMP-bd_enzyme"/>
</dbReference>
<dbReference type="EC" id="6.2.1.3" evidence="5"/>
<accession>A0ABV8UB64</accession>
<dbReference type="Pfam" id="PF13193">
    <property type="entry name" value="AMP-binding_C"/>
    <property type="match status" value="1"/>
</dbReference>
<dbReference type="Proteomes" id="UP001595776">
    <property type="component" value="Unassembled WGS sequence"/>
</dbReference>
<name>A0ABV8UB64_9PROT</name>
<gene>
    <name evidence="10" type="ORF">ACFO5Q_11190</name>
</gene>
<dbReference type="PANTHER" id="PTHR43767">
    <property type="entry name" value="LONG-CHAIN-FATTY-ACID--COA LIGASE"/>
    <property type="match status" value="1"/>
</dbReference>
<dbReference type="InterPro" id="IPR045851">
    <property type="entry name" value="AMP-bd_C_sf"/>
</dbReference>
<evidence type="ECO:0000256" key="3">
    <source>
        <dbReference type="ARBA" id="ARBA00022598"/>
    </source>
</evidence>
<organism evidence="10 11">
    <name type="scientific">Kordiimonas lipolytica</name>
    <dbReference type="NCBI Taxonomy" id="1662421"/>
    <lineage>
        <taxon>Bacteria</taxon>
        <taxon>Pseudomonadati</taxon>
        <taxon>Pseudomonadota</taxon>
        <taxon>Alphaproteobacteria</taxon>
        <taxon>Kordiimonadales</taxon>
        <taxon>Kordiimonadaceae</taxon>
        <taxon>Kordiimonas</taxon>
    </lineage>
</organism>
<dbReference type="PANTHER" id="PTHR43767:SF8">
    <property type="entry name" value="LONG-CHAIN-FATTY-ACID--COA LIGASE"/>
    <property type="match status" value="1"/>
</dbReference>
<evidence type="ECO:0000256" key="5">
    <source>
        <dbReference type="ARBA" id="ARBA00026121"/>
    </source>
</evidence>
<protein>
    <recommendedName>
        <fullName evidence="6">Long-chain-fatty-acid--CoA ligase</fullName>
        <ecNumber evidence="5">6.2.1.3</ecNumber>
    </recommendedName>
    <alternativeName>
        <fullName evidence="7">Long-chain acyl-CoA synthetase</fullName>
    </alternativeName>
</protein>
<dbReference type="EMBL" id="JBHSCR010000007">
    <property type="protein sequence ID" value="MFC4348413.1"/>
    <property type="molecule type" value="Genomic_DNA"/>
</dbReference>
<proteinExistence type="predicted"/>
<sequence length="564" mass="61508">MEGSLMDEVPFTEKDMLAGHLGEMVDNCVRTHGAKSAFSCVLPTGHSHTMSYTELGEYSDAVAAYLREELGLKPGDVVAIQSPNTLAYPVLAFGIMKAGLVITNVNPLYTPDETNHQLKDSGAKVWFVIDVFGDRVQESIKDTSVSRIYPISLVDFFPGMKRHLLGFALKYIKKAVPDFGAEKAGSIHGVIRKGRKHLAAGANIAAYREGAGLDDVAIFQYTGGTTGRSKGAELTHRNVVGNISQANHREGAFKAQPDDALMLILPLYHVYALAVGAINSMHLGIHVVLVPVPRPLSNLKPVFENFDITIMPGVNTLYLGLMQEKWFTSMPPSSLRLCMSGAAPLQPATADAWEKLTGAPIYEGYGLTEGTCVVASMPLDQPPRRGTCGRPIPGTEVRIVGEDGKDRPRGEPGELWLRGPQIMKGYLNNPEATDEAINDGWLRTGDVAIFDEEGYLSIVDRMKDMVIVSGFNVFPTDIEDVLTRFDRVAEAAVVGAPDDETGEKVVAYIVKADQDLTDDEVIRHCREHLTGYKVPKTVCFVDELPKSPVGKVLRRELRDMAASI</sequence>
<dbReference type="SUPFAM" id="SSF56801">
    <property type="entry name" value="Acetyl-CoA synthetase-like"/>
    <property type="match status" value="1"/>
</dbReference>
<comment type="pathway">
    <text evidence="2">Lipid metabolism; fatty acid beta-oxidation.</text>
</comment>
<evidence type="ECO:0000256" key="6">
    <source>
        <dbReference type="ARBA" id="ARBA00039545"/>
    </source>
</evidence>
<evidence type="ECO:0000259" key="8">
    <source>
        <dbReference type="Pfam" id="PF00501"/>
    </source>
</evidence>
<evidence type="ECO:0000259" key="9">
    <source>
        <dbReference type="Pfam" id="PF13193"/>
    </source>
</evidence>